<gene>
    <name evidence="1" type="ORF">CEXT_291621</name>
</gene>
<comment type="caution">
    <text evidence="1">The sequence shown here is derived from an EMBL/GenBank/DDBJ whole genome shotgun (WGS) entry which is preliminary data.</text>
</comment>
<proteinExistence type="predicted"/>
<organism evidence="1 2">
    <name type="scientific">Caerostris extrusa</name>
    <name type="common">Bark spider</name>
    <name type="synonym">Caerostris bankana</name>
    <dbReference type="NCBI Taxonomy" id="172846"/>
    <lineage>
        <taxon>Eukaryota</taxon>
        <taxon>Metazoa</taxon>
        <taxon>Ecdysozoa</taxon>
        <taxon>Arthropoda</taxon>
        <taxon>Chelicerata</taxon>
        <taxon>Arachnida</taxon>
        <taxon>Araneae</taxon>
        <taxon>Araneomorphae</taxon>
        <taxon>Entelegynae</taxon>
        <taxon>Araneoidea</taxon>
        <taxon>Araneidae</taxon>
        <taxon>Caerostris</taxon>
    </lineage>
</organism>
<reference evidence="1 2" key="1">
    <citation type="submission" date="2021-06" db="EMBL/GenBank/DDBJ databases">
        <title>Caerostris extrusa draft genome.</title>
        <authorList>
            <person name="Kono N."/>
            <person name="Arakawa K."/>
        </authorList>
    </citation>
    <scope>NUCLEOTIDE SEQUENCE [LARGE SCALE GENOMIC DNA]</scope>
</reference>
<protein>
    <submittedName>
        <fullName evidence="1">Uncharacterized protein</fullName>
    </submittedName>
</protein>
<dbReference type="Proteomes" id="UP001054945">
    <property type="component" value="Unassembled WGS sequence"/>
</dbReference>
<evidence type="ECO:0000313" key="2">
    <source>
        <dbReference type="Proteomes" id="UP001054945"/>
    </source>
</evidence>
<dbReference type="EMBL" id="BPLR01015699">
    <property type="protein sequence ID" value="GIY77954.1"/>
    <property type="molecule type" value="Genomic_DNA"/>
</dbReference>
<evidence type="ECO:0000313" key="1">
    <source>
        <dbReference type="EMBL" id="GIY77954.1"/>
    </source>
</evidence>
<accession>A0AAV4W7S4</accession>
<keyword evidence="2" id="KW-1185">Reference proteome</keyword>
<name>A0AAV4W7S4_CAEEX</name>
<dbReference type="AlphaFoldDB" id="A0AAV4W7S4"/>
<sequence>MQRRETSLGLCLVERLYTNIGSNRFSTWWKTQNLSKVLRHHNKCHIGYLKQTRAFAFCLKSLSLRRRVKGREDWLAAARTEFSTRMPSA</sequence>